<feature type="binding site" evidence="14">
    <location>
        <position position="344"/>
    </location>
    <ligand>
        <name>NAD(+)</name>
        <dbReference type="ChEBI" id="CHEBI:57540"/>
    </ligand>
</feature>
<dbReference type="GO" id="GO:0046872">
    <property type="term" value="F:metal ion binding"/>
    <property type="evidence" value="ECO:0007669"/>
    <property type="project" value="UniProtKB-KW"/>
</dbReference>
<evidence type="ECO:0000256" key="8">
    <source>
        <dbReference type="ARBA" id="ARBA00022833"/>
    </source>
</evidence>
<dbReference type="InterPro" id="IPR004150">
    <property type="entry name" value="NAD_DNA_ligase_OB"/>
</dbReference>
<dbReference type="Gene3D" id="2.40.50.140">
    <property type="entry name" value="Nucleic acid-binding proteins"/>
    <property type="match status" value="1"/>
</dbReference>
<evidence type="ECO:0000256" key="9">
    <source>
        <dbReference type="ARBA" id="ARBA00022842"/>
    </source>
</evidence>
<gene>
    <name evidence="14" type="primary">ligA</name>
    <name evidence="17" type="ORF">SAMN04488132_101156</name>
</gene>
<dbReference type="SUPFAM" id="SSF52113">
    <property type="entry name" value="BRCT domain"/>
    <property type="match status" value="1"/>
</dbReference>
<dbReference type="PIRSF" id="PIRSF001604">
    <property type="entry name" value="LigA"/>
    <property type="match status" value="1"/>
</dbReference>
<evidence type="ECO:0000313" key="17">
    <source>
        <dbReference type="EMBL" id="SJZ33219.1"/>
    </source>
</evidence>
<evidence type="ECO:0000256" key="15">
    <source>
        <dbReference type="RuleBase" id="RU000618"/>
    </source>
</evidence>
<evidence type="ECO:0000256" key="12">
    <source>
        <dbReference type="ARBA" id="ARBA00034005"/>
    </source>
</evidence>
<feature type="binding site" evidence="14">
    <location>
        <position position="135"/>
    </location>
    <ligand>
        <name>NAD(+)</name>
        <dbReference type="ChEBI" id="CHEBI:57540"/>
    </ligand>
</feature>
<dbReference type="NCBIfam" id="TIGR00575">
    <property type="entry name" value="dnlj"/>
    <property type="match status" value="1"/>
</dbReference>
<dbReference type="InterPro" id="IPR041663">
    <property type="entry name" value="DisA/LigA_HHH"/>
</dbReference>
<dbReference type="InterPro" id="IPR010994">
    <property type="entry name" value="RuvA_2-like"/>
</dbReference>
<dbReference type="InterPro" id="IPR018239">
    <property type="entry name" value="DNA_ligase_AS"/>
</dbReference>
<comment type="function">
    <text evidence="1 14">DNA ligase that catalyzes the formation of phosphodiester linkages between 5'-phosphoryl and 3'-hydroxyl groups in double-stranded DNA using NAD as a coenzyme and as the energy source for the reaction. It is essential for DNA replication and repair of damaged DNA.</text>
</comment>
<organism evidence="17 18">
    <name type="scientific">Sediminibacterium ginsengisoli</name>
    <dbReference type="NCBI Taxonomy" id="413434"/>
    <lineage>
        <taxon>Bacteria</taxon>
        <taxon>Pseudomonadati</taxon>
        <taxon>Bacteroidota</taxon>
        <taxon>Chitinophagia</taxon>
        <taxon>Chitinophagales</taxon>
        <taxon>Chitinophagaceae</taxon>
        <taxon>Sediminibacterium</taxon>
    </lineage>
</organism>
<dbReference type="EMBL" id="FUWH01000001">
    <property type="protein sequence ID" value="SJZ33219.1"/>
    <property type="molecule type" value="Genomic_DNA"/>
</dbReference>
<dbReference type="FunFam" id="1.10.150.20:FF:000006">
    <property type="entry name" value="DNA ligase"/>
    <property type="match status" value="1"/>
</dbReference>
<protein>
    <recommendedName>
        <fullName evidence="3 14">DNA ligase</fullName>
        <ecNumber evidence="2 14">6.5.1.2</ecNumber>
    </recommendedName>
    <alternativeName>
        <fullName evidence="14">Polydeoxyribonucleotide synthase [NAD(+)]</fullName>
    </alternativeName>
</protein>
<evidence type="ECO:0000256" key="10">
    <source>
        <dbReference type="ARBA" id="ARBA00023027"/>
    </source>
</evidence>
<evidence type="ECO:0000256" key="14">
    <source>
        <dbReference type="HAMAP-Rule" id="MF_01588"/>
    </source>
</evidence>
<dbReference type="SUPFAM" id="SSF50249">
    <property type="entry name" value="Nucleic acid-binding proteins"/>
    <property type="match status" value="1"/>
</dbReference>
<dbReference type="EC" id="6.5.1.2" evidence="2 14"/>
<evidence type="ECO:0000313" key="18">
    <source>
        <dbReference type="Proteomes" id="UP000190888"/>
    </source>
</evidence>
<dbReference type="OrthoDB" id="9759736at2"/>
<keyword evidence="14" id="KW-0464">Manganese</keyword>
<keyword evidence="5 14" id="KW-0235">DNA replication</keyword>
<comment type="cofactor">
    <cofactor evidence="14">
        <name>Mg(2+)</name>
        <dbReference type="ChEBI" id="CHEBI:18420"/>
    </cofactor>
    <cofactor evidence="14">
        <name>Mn(2+)</name>
        <dbReference type="ChEBI" id="CHEBI:29035"/>
    </cofactor>
</comment>
<feature type="binding site" evidence="14">
    <location>
        <position position="320"/>
    </location>
    <ligand>
        <name>NAD(+)</name>
        <dbReference type="ChEBI" id="CHEBI:57540"/>
    </ligand>
</feature>
<dbReference type="PROSITE" id="PS50172">
    <property type="entry name" value="BRCT"/>
    <property type="match status" value="1"/>
</dbReference>
<keyword evidence="8 14" id="KW-0862">Zinc</keyword>
<dbReference type="Gene3D" id="3.40.50.10190">
    <property type="entry name" value="BRCT domain"/>
    <property type="match status" value="1"/>
</dbReference>
<dbReference type="SMART" id="SM00292">
    <property type="entry name" value="BRCT"/>
    <property type="match status" value="1"/>
</dbReference>
<feature type="binding site" evidence="14">
    <location>
        <position position="441"/>
    </location>
    <ligand>
        <name>Zn(2+)</name>
        <dbReference type="ChEBI" id="CHEBI:29105"/>
    </ligand>
</feature>
<dbReference type="GO" id="GO:0006260">
    <property type="term" value="P:DNA replication"/>
    <property type="evidence" value="ECO:0007669"/>
    <property type="project" value="UniProtKB-KW"/>
</dbReference>
<dbReference type="InterPro" id="IPR001357">
    <property type="entry name" value="BRCT_dom"/>
</dbReference>
<comment type="caution">
    <text evidence="14">Lacks conserved residue(s) required for the propagation of feature annotation.</text>
</comment>
<keyword evidence="11 14" id="KW-0234">DNA repair</keyword>
<dbReference type="GO" id="GO:0003911">
    <property type="term" value="F:DNA ligase (NAD+) activity"/>
    <property type="evidence" value="ECO:0007669"/>
    <property type="project" value="UniProtKB-UniRule"/>
</dbReference>
<dbReference type="PROSITE" id="PS01056">
    <property type="entry name" value="DNA_LIGASE_N2"/>
    <property type="match status" value="1"/>
</dbReference>
<accession>A0A1T4JSV1</accession>
<dbReference type="Gene3D" id="1.10.150.20">
    <property type="entry name" value="5' to 3' exonuclease, C-terminal subdomain"/>
    <property type="match status" value="2"/>
</dbReference>
<dbReference type="InterPro" id="IPR004149">
    <property type="entry name" value="Znf_DNAligase_C4"/>
</dbReference>
<feature type="active site" description="N6-AMP-lysine intermediate" evidence="14">
    <location>
        <position position="137"/>
    </location>
</feature>
<dbReference type="PANTHER" id="PTHR23389:SF9">
    <property type="entry name" value="DNA LIGASE"/>
    <property type="match status" value="1"/>
</dbReference>
<dbReference type="Gene3D" id="6.20.10.30">
    <property type="match status" value="1"/>
</dbReference>
<dbReference type="SMART" id="SM00532">
    <property type="entry name" value="LIGANc"/>
    <property type="match status" value="1"/>
</dbReference>
<feature type="binding site" evidence="14">
    <location>
        <position position="438"/>
    </location>
    <ligand>
        <name>Zn(2+)</name>
        <dbReference type="ChEBI" id="CHEBI:29105"/>
    </ligand>
</feature>
<sequence>MYNAEQTIALQAQTDQLLRPGASQPDVAAMVQQLRAVLRFHEYRYYVLNDPLIADAEYDVLYKSLEQLEKDHPELAASDSPTKRVGNSLNSQFNTVQHLVPMLSLDNSYNAEDLLDFDRKVREATKQEEITYCIEPKFDGASISLLYENDMLVRGVTRGDGIQGEDVTTNIRQVRSIPLSAPFSGYGIQQAEIRGEIIMSKPAFHRYNEQLVAQGLSPLANPRNAASGSLRMKDPKEVAQRGLDAFLYNISYAVTDRENTQAKVLDTHSGSLKMLWDIGFRSPEKEKRVVKGIQGVIDYCLEFEEKRDDLPYEIDGMVIKVDEISMQEQLGMTSHHPRWAIAFKFKARQASTILRDVEFQVGRTGAVTPVAKLDPVYLAGVTVSSISVHNEEYIREKNLKKGDRVLIERAGDVIPQIVKSLPELRDGSETEIIFPKECPVCKSELFKEEGEAVWRCVNIECKAQVVEKIIHFVSKDAMDIKSFGEANVRKFYELGLLTDIPSIYKLPLDEVGKLEGFGKKSIENLGAAIQASKQQPLHRLIYGLGIRFVGETTAKTLANAVTQIFDFNNMSIEELQQLEDVGVKVAGSIHHFFQNEQNQEILRQLEELGLQLKNEKKEKPAGADTLHGQTFLFTGTLSKLKRSDAEAMAEAHGGKIVSGVSSKLNYLVVGEDAGSKLEKARKINTIRIISEDEFINLLQ</sequence>
<evidence type="ECO:0000256" key="6">
    <source>
        <dbReference type="ARBA" id="ARBA00022723"/>
    </source>
</evidence>
<dbReference type="Gene3D" id="3.30.470.30">
    <property type="entry name" value="DNA ligase/mRNA capping enzyme"/>
    <property type="match status" value="1"/>
</dbReference>
<dbReference type="GO" id="GO:0006281">
    <property type="term" value="P:DNA repair"/>
    <property type="evidence" value="ECO:0007669"/>
    <property type="project" value="UniProtKB-KW"/>
</dbReference>
<dbReference type="NCBIfam" id="NF005932">
    <property type="entry name" value="PRK07956.1"/>
    <property type="match status" value="1"/>
</dbReference>
<dbReference type="Proteomes" id="UP000190888">
    <property type="component" value="Unassembled WGS sequence"/>
</dbReference>
<dbReference type="PANTHER" id="PTHR23389">
    <property type="entry name" value="CHROMOSOME TRANSMISSION FIDELITY FACTOR 18"/>
    <property type="match status" value="1"/>
</dbReference>
<dbReference type="HAMAP" id="MF_01588">
    <property type="entry name" value="DNA_ligase_A"/>
    <property type="match status" value="1"/>
</dbReference>
<evidence type="ECO:0000256" key="5">
    <source>
        <dbReference type="ARBA" id="ARBA00022705"/>
    </source>
</evidence>
<dbReference type="PROSITE" id="PS01055">
    <property type="entry name" value="DNA_LIGASE_N1"/>
    <property type="match status" value="1"/>
</dbReference>
<dbReference type="Pfam" id="PF03120">
    <property type="entry name" value="OB_DNA_ligase"/>
    <property type="match status" value="1"/>
</dbReference>
<dbReference type="RefSeq" id="WP_078829513.1">
    <property type="nucleotide sequence ID" value="NZ_FUWH01000001.1"/>
</dbReference>
<dbReference type="Pfam" id="PF00533">
    <property type="entry name" value="BRCT"/>
    <property type="match status" value="1"/>
</dbReference>
<keyword evidence="10 14" id="KW-0520">NAD</keyword>
<dbReference type="InterPro" id="IPR033136">
    <property type="entry name" value="DNA_ligase_CS"/>
</dbReference>
<proteinExistence type="inferred from homology"/>
<dbReference type="FunFam" id="3.30.470.30:FF:000001">
    <property type="entry name" value="DNA ligase"/>
    <property type="match status" value="1"/>
</dbReference>
<dbReference type="CDD" id="cd00114">
    <property type="entry name" value="LIGANc"/>
    <property type="match status" value="1"/>
</dbReference>
<name>A0A1T4JSV1_9BACT</name>
<feature type="domain" description="BRCT" evidence="16">
    <location>
        <begin position="621"/>
        <end position="699"/>
    </location>
</feature>
<keyword evidence="18" id="KW-1185">Reference proteome</keyword>
<evidence type="ECO:0000256" key="1">
    <source>
        <dbReference type="ARBA" id="ARBA00004067"/>
    </source>
</evidence>
<keyword evidence="9 14" id="KW-0460">Magnesium</keyword>
<dbReference type="SUPFAM" id="SSF47781">
    <property type="entry name" value="RuvA domain 2-like"/>
    <property type="match status" value="1"/>
</dbReference>
<comment type="similarity">
    <text evidence="13 14">Belongs to the NAD-dependent DNA ligase family. LigA subfamily.</text>
</comment>
<dbReference type="AlphaFoldDB" id="A0A1T4JSV1"/>
<reference evidence="17 18" key="1">
    <citation type="submission" date="2017-02" db="EMBL/GenBank/DDBJ databases">
        <authorList>
            <person name="Peterson S.W."/>
        </authorList>
    </citation>
    <scope>NUCLEOTIDE SEQUENCE [LARGE SCALE GENOMIC DNA]</scope>
    <source>
        <strain evidence="17 18">DSM 22335</strain>
    </source>
</reference>
<dbReference type="Pfam" id="PF12826">
    <property type="entry name" value="HHH_2"/>
    <property type="match status" value="1"/>
</dbReference>
<evidence type="ECO:0000256" key="4">
    <source>
        <dbReference type="ARBA" id="ARBA00022598"/>
    </source>
</evidence>
<dbReference type="SUPFAM" id="SSF56091">
    <property type="entry name" value="DNA ligase/mRNA capping enzyme, catalytic domain"/>
    <property type="match status" value="1"/>
</dbReference>
<evidence type="ECO:0000259" key="16">
    <source>
        <dbReference type="PROSITE" id="PS50172"/>
    </source>
</evidence>
<evidence type="ECO:0000256" key="11">
    <source>
        <dbReference type="ARBA" id="ARBA00023204"/>
    </source>
</evidence>
<dbReference type="GO" id="GO:0005829">
    <property type="term" value="C:cytosol"/>
    <property type="evidence" value="ECO:0007669"/>
    <property type="project" value="TreeGrafter"/>
</dbReference>
<dbReference type="STRING" id="413434.SAMN04488132_101156"/>
<evidence type="ECO:0000256" key="13">
    <source>
        <dbReference type="ARBA" id="ARBA00060881"/>
    </source>
</evidence>
<keyword evidence="6 14" id="KW-0479">Metal-binding</keyword>
<dbReference type="InterPro" id="IPR013840">
    <property type="entry name" value="DNAligase_N"/>
</dbReference>
<dbReference type="Pfam" id="PF03119">
    <property type="entry name" value="DNA_ligase_ZBD"/>
    <property type="match status" value="1"/>
</dbReference>
<dbReference type="CDD" id="cd17748">
    <property type="entry name" value="BRCT_DNA_ligase_like"/>
    <property type="match status" value="1"/>
</dbReference>
<dbReference type="InterPro" id="IPR036420">
    <property type="entry name" value="BRCT_dom_sf"/>
</dbReference>
<dbReference type="FunFam" id="2.40.50.140:FF:000012">
    <property type="entry name" value="DNA ligase"/>
    <property type="match status" value="1"/>
</dbReference>
<dbReference type="Gene3D" id="1.10.287.610">
    <property type="entry name" value="Helix hairpin bin"/>
    <property type="match status" value="1"/>
</dbReference>
<comment type="catalytic activity">
    <reaction evidence="12 14 15">
        <text>NAD(+) + (deoxyribonucleotide)n-3'-hydroxyl + 5'-phospho-(deoxyribonucleotide)m = (deoxyribonucleotide)n+m + AMP + beta-nicotinamide D-nucleotide.</text>
        <dbReference type="EC" id="6.5.1.2"/>
    </reaction>
</comment>
<keyword evidence="4 14" id="KW-0436">Ligase</keyword>
<dbReference type="InterPro" id="IPR012340">
    <property type="entry name" value="NA-bd_OB-fold"/>
</dbReference>
<feature type="binding site" evidence="14">
    <location>
        <position position="461"/>
    </location>
    <ligand>
        <name>Zn(2+)</name>
        <dbReference type="ChEBI" id="CHEBI:29105"/>
    </ligand>
</feature>
<evidence type="ECO:0000256" key="7">
    <source>
        <dbReference type="ARBA" id="ARBA00022763"/>
    </source>
</evidence>
<evidence type="ECO:0000256" key="3">
    <source>
        <dbReference type="ARBA" id="ARBA00013308"/>
    </source>
</evidence>
<feature type="binding site" evidence="14">
    <location>
        <begin position="55"/>
        <end position="59"/>
    </location>
    <ligand>
        <name>NAD(+)</name>
        <dbReference type="ChEBI" id="CHEBI:57540"/>
    </ligand>
</feature>
<feature type="binding site" evidence="14">
    <location>
        <position position="158"/>
    </location>
    <ligand>
        <name>NAD(+)</name>
        <dbReference type="ChEBI" id="CHEBI:57540"/>
    </ligand>
</feature>
<dbReference type="Pfam" id="PF01653">
    <property type="entry name" value="DNA_ligase_aden"/>
    <property type="match status" value="1"/>
</dbReference>
<keyword evidence="7 14" id="KW-0227">DNA damage</keyword>
<feature type="binding site" evidence="14">
    <location>
        <begin position="104"/>
        <end position="105"/>
    </location>
    <ligand>
        <name>NAD(+)</name>
        <dbReference type="ChEBI" id="CHEBI:57540"/>
    </ligand>
</feature>
<evidence type="ECO:0000256" key="2">
    <source>
        <dbReference type="ARBA" id="ARBA00012722"/>
    </source>
</evidence>
<feature type="binding site" evidence="14">
    <location>
        <position position="196"/>
    </location>
    <ligand>
        <name>NAD(+)</name>
        <dbReference type="ChEBI" id="CHEBI:57540"/>
    </ligand>
</feature>
<dbReference type="InterPro" id="IPR001679">
    <property type="entry name" value="DNA_ligase"/>
</dbReference>
<dbReference type="InterPro" id="IPR013839">
    <property type="entry name" value="DNAligase_adenylation"/>
</dbReference>